<dbReference type="OrthoDB" id="10030207at2759"/>
<feature type="region of interest" description="Disordered" evidence="1">
    <location>
        <begin position="244"/>
        <end position="280"/>
    </location>
</feature>
<keyword evidence="5" id="KW-1185">Reference proteome</keyword>
<dbReference type="InterPro" id="IPR056862">
    <property type="entry name" value="VWA7_N"/>
</dbReference>
<dbReference type="EMBL" id="CACRXK020020448">
    <property type="protein sequence ID" value="CAB4034811.1"/>
    <property type="molecule type" value="Genomic_DNA"/>
</dbReference>
<sequence length="280" mass="31491">MKLYLYFLVLFVGFTTGFIPKILYNLASWSSVNHRIITRAGLWCSVLEFLKTNPKYVSPKRANELASVDREILLEGQVSGRLFRLVKSSNFKRAVKEIEYANADVDSIFKEKTKAAAHFDAEQFRESSSRLLRLKKQVISLIKDADVNEADCTKARKESGRLLHTLQDFYSHSNWIELGNNQPLSILGDKIIGVKDIAGPKEKTCKRCTPWTLWSRVDDCQDNLLTRKLTSGYHGGQDVKKPAGIGKCSHGGVLDKSRKSDSTGGINKDSSSRYLSPHYG</sequence>
<gene>
    <name evidence="4" type="ORF">PACLA_8A058634</name>
</gene>
<dbReference type="PANTHER" id="PTHR14905:SF7">
    <property type="entry name" value="VON WILLEBRAND FACTOR A DOMAIN-CONTAINING PROTEIN 7"/>
    <property type="match status" value="1"/>
</dbReference>
<dbReference type="InterPro" id="IPR052577">
    <property type="entry name" value="VWA7"/>
</dbReference>
<dbReference type="Proteomes" id="UP001152795">
    <property type="component" value="Unassembled WGS sequence"/>
</dbReference>
<feature type="transmembrane region" description="Helical" evidence="2">
    <location>
        <begin position="6"/>
        <end position="27"/>
    </location>
</feature>
<feature type="non-terminal residue" evidence="4">
    <location>
        <position position="280"/>
    </location>
</feature>
<keyword evidence="2" id="KW-0812">Transmembrane</keyword>
<dbReference type="Pfam" id="PF25107">
    <property type="entry name" value="VWA7_N"/>
    <property type="match status" value="1"/>
</dbReference>
<organism evidence="4 5">
    <name type="scientific">Paramuricea clavata</name>
    <name type="common">Red gorgonian</name>
    <name type="synonym">Violescent sea-whip</name>
    <dbReference type="NCBI Taxonomy" id="317549"/>
    <lineage>
        <taxon>Eukaryota</taxon>
        <taxon>Metazoa</taxon>
        <taxon>Cnidaria</taxon>
        <taxon>Anthozoa</taxon>
        <taxon>Octocorallia</taxon>
        <taxon>Malacalcyonacea</taxon>
        <taxon>Plexauridae</taxon>
        <taxon>Paramuricea</taxon>
    </lineage>
</organism>
<dbReference type="AlphaFoldDB" id="A0A7D9LLC8"/>
<reference evidence="4" key="1">
    <citation type="submission" date="2020-04" db="EMBL/GenBank/DDBJ databases">
        <authorList>
            <person name="Alioto T."/>
            <person name="Alioto T."/>
            <person name="Gomez Garrido J."/>
        </authorList>
    </citation>
    <scope>NUCLEOTIDE SEQUENCE</scope>
    <source>
        <strain evidence="4">A484AB</strain>
    </source>
</reference>
<accession>A0A7D9LLC8</accession>
<feature type="compositionally biased region" description="Polar residues" evidence="1">
    <location>
        <begin position="262"/>
        <end position="274"/>
    </location>
</feature>
<protein>
    <recommendedName>
        <fullName evidence="3">VWA7 N-terminal domain-containing protein</fullName>
    </recommendedName>
</protein>
<evidence type="ECO:0000259" key="3">
    <source>
        <dbReference type="Pfam" id="PF25107"/>
    </source>
</evidence>
<comment type="caution">
    <text evidence="4">The sequence shown here is derived from an EMBL/GenBank/DDBJ whole genome shotgun (WGS) entry which is preliminary data.</text>
</comment>
<evidence type="ECO:0000256" key="2">
    <source>
        <dbReference type="SAM" id="Phobius"/>
    </source>
</evidence>
<dbReference type="PANTHER" id="PTHR14905">
    <property type="entry name" value="NG37"/>
    <property type="match status" value="1"/>
</dbReference>
<evidence type="ECO:0000313" key="4">
    <source>
        <dbReference type="EMBL" id="CAB4034811.1"/>
    </source>
</evidence>
<keyword evidence="2" id="KW-1133">Transmembrane helix</keyword>
<feature type="domain" description="VWA7 N-terminal" evidence="3">
    <location>
        <begin position="86"/>
        <end position="279"/>
    </location>
</feature>
<name>A0A7D9LLC8_PARCT</name>
<proteinExistence type="predicted"/>
<evidence type="ECO:0000313" key="5">
    <source>
        <dbReference type="Proteomes" id="UP001152795"/>
    </source>
</evidence>
<evidence type="ECO:0000256" key="1">
    <source>
        <dbReference type="SAM" id="MobiDB-lite"/>
    </source>
</evidence>
<keyword evidence="2" id="KW-0472">Membrane</keyword>